<dbReference type="OrthoDB" id="5427633at2759"/>
<sequence length="535" mass="62381">MEISIESNDLQSSNLQLAWLLSTLGSKSTIRNRMMRKDNLLSISIPKLCESILKQTESRDIRWLSNIMHGISIIYNSKINYFMNDLNFIQMRLKHNYNQIIINNEIKPTLKRVLLIDDPNFDINQDMSVIDQPECVKRRKLAIKQFDLNIFPNFTIQNINVNVETRQPFIINSQATKIDLVEDVDLQDFIIENNNDEDDHVVPPDFDLDFNQDQNMDIEINFNPIDLLDEIEENNAQEIQQEEQIGQDQGTISNDANFALTTEQTTEQQQNDVNSEVSAPRLRNNRLIIDTEIDLSTYAFDLINDNYESRMLQNQIQRAQYHEPVYSGVYQSTIPLVQYIQRITTNNNSTLNSTSLNTTTYHSILQNSLVRDVRNIDVFQRNENVQTNVIEETRREISPDLEFRNDVFDIDIPYPEDDEIQNEIIEEFVEEEESYTGSIIDDSLNTKLNKFLKYLIKRCQTNKEILFSELVPFVQVDDYIDDDDKLPVGKRVAINSFSSVLALASTDLIEIEVLNQEDYKLVKPQDIRIRLINEN</sequence>
<dbReference type="Pfam" id="PF04825">
    <property type="entry name" value="Rad21_Rec8_N"/>
    <property type="match status" value="1"/>
</dbReference>
<dbReference type="Proteomes" id="UP001152885">
    <property type="component" value="Unassembled WGS sequence"/>
</dbReference>
<comment type="caution">
    <text evidence="2">The sequence shown here is derived from an EMBL/GenBank/DDBJ whole genome shotgun (WGS) entry which is preliminary data.</text>
</comment>
<name>A0A9W4TVJ9_9ASCO</name>
<proteinExistence type="predicted"/>
<feature type="domain" description="Rad21/Rec8-like protein N-terminal" evidence="1">
    <location>
        <begin position="12"/>
        <end position="100"/>
    </location>
</feature>
<keyword evidence="3" id="KW-1185">Reference proteome</keyword>
<evidence type="ECO:0000313" key="3">
    <source>
        <dbReference type="Proteomes" id="UP001152885"/>
    </source>
</evidence>
<dbReference type="EMBL" id="CANTUO010000002">
    <property type="protein sequence ID" value="CAI5757949.1"/>
    <property type="molecule type" value="Genomic_DNA"/>
</dbReference>
<evidence type="ECO:0000259" key="1">
    <source>
        <dbReference type="Pfam" id="PF04825"/>
    </source>
</evidence>
<dbReference type="AlphaFoldDB" id="A0A9W4TVJ9"/>
<evidence type="ECO:0000313" key="2">
    <source>
        <dbReference type="EMBL" id="CAI5757949.1"/>
    </source>
</evidence>
<protein>
    <recommendedName>
        <fullName evidence="1">Rad21/Rec8-like protein N-terminal domain-containing protein</fullName>
    </recommendedName>
</protein>
<gene>
    <name evidence="2" type="ORF">CANVERA_P2461</name>
</gene>
<accession>A0A9W4TVJ9</accession>
<organism evidence="2 3">
    <name type="scientific">Candida verbasci</name>
    <dbReference type="NCBI Taxonomy" id="1227364"/>
    <lineage>
        <taxon>Eukaryota</taxon>
        <taxon>Fungi</taxon>
        <taxon>Dikarya</taxon>
        <taxon>Ascomycota</taxon>
        <taxon>Saccharomycotina</taxon>
        <taxon>Pichiomycetes</taxon>
        <taxon>Debaryomycetaceae</taxon>
        <taxon>Candida/Lodderomyces clade</taxon>
        <taxon>Candida</taxon>
    </lineage>
</organism>
<reference evidence="2" key="1">
    <citation type="submission" date="2022-12" db="EMBL/GenBank/DDBJ databases">
        <authorList>
            <person name="Brejova B."/>
        </authorList>
    </citation>
    <scope>NUCLEOTIDE SEQUENCE</scope>
</reference>
<dbReference type="InterPro" id="IPR006910">
    <property type="entry name" value="Rad21_Rec8_N"/>
</dbReference>